<dbReference type="Pfam" id="PF00076">
    <property type="entry name" value="RRM_1"/>
    <property type="match status" value="1"/>
</dbReference>
<dbReference type="InterPro" id="IPR000504">
    <property type="entry name" value="RRM_dom"/>
</dbReference>
<dbReference type="InterPro" id="IPR035979">
    <property type="entry name" value="RBD_domain_sf"/>
</dbReference>
<dbReference type="GO" id="GO:0003723">
    <property type="term" value="F:RNA binding"/>
    <property type="evidence" value="ECO:0007669"/>
    <property type="project" value="UniProtKB-UniRule"/>
</dbReference>
<dbReference type="PANTHER" id="PTHR24012">
    <property type="entry name" value="RNA BINDING PROTEIN"/>
    <property type="match status" value="1"/>
</dbReference>
<evidence type="ECO:0000259" key="4">
    <source>
        <dbReference type="PROSITE" id="PS50102"/>
    </source>
</evidence>
<dbReference type="Gene3D" id="3.30.70.330">
    <property type="match status" value="2"/>
</dbReference>
<feature type="domain" description="RRM" evidence="4">
    <location>
        <begin position="14"/>
        <end position="94"/>
    </location>
</feature>
<keyword evidence="2 3" id="KW-0694">RNA-binding</keyword>
<evidence type="ECO:0000313" key="6">
    <source>
        <dbReference type="Proteomes" id="UP000243686"/>
    </source>
</evidence>
<accession>A0A1S8X2L4</accession>
<reference evidence="5 6" key="1">
    <citation type="submission" date="2015-03" db="EMBL/GenBank/DDBJ databases">
        <title>Draft genome of the nematode, Opisthorchis viverrini.</title>
        <authorList>
            <person name="Mitreva M."/>
        </authorList>
    </citation>
    <scope>NUCLEOTIDE SEQUENCE [LARGE SCALE GENOMIC DNA]</scope>
    <source>
        <strain evidence="5">Khon Kaen</strain>
    </source>
</reference>
<dbReference type="EMBL" id="KV892353">
    <property type="protein sequence ID" value="OON20959.1"/>
    <property type="molecule type" value="Genomic_DNA"/>
</dbReference>
<sequence>MLSARICRDLVTRNSLGYGYVNFDEPKDTERALEHLYDTFSSIEKILSCMGEHGNSKGYGFVHLEEEECAESAIEKINGMMINDRVVYIGKFISSSDRKSVSGNFDSTST</sequence>
<gene>
    <name evidence="5" type="ORF">X801_03146</name>
</gene>
<proteinExistence type="predicted"/>
<dbReference type="SUPFAM" id="SSF54928">
    <property type="entry name" value="RNA-binding domain, RBD"/>
    <property type="match status" value="1"/>
</dbReference>
<evidence type="ECO:0000313" key="5">
    <source>
        <dbReference type="EMBL" id="OON20959.1"/>
    </source>
</evidence>
<keyword evidence="6" id="KW-1185">Reference proteome</keyword>
<dbReference type="Proteomes" id="UP000243686">
    <property type="component" value="Unassembled WGS sequence"/>
</dbReference>
<protein>
    <recommendedName>
        <fullName evidence="4">RRM domain-containing protein</fullName>
    </recommendedName>
</protein>
<dbReference type="InterPro" id="IPR012677">
    <property type="entry name" value="Nucleotide-bd_a/b_plait_sf"/>
</dbReference>
<dbReference type="SMART" id="SM00360">
    <property type="entry name" value="RRM"/>
    <property type="match status" value="1"/>
</dbReference>
<dbReference type="AlphaFoldDB" id="A0A1S8X2L4"/>
<dbReference type="PROSITE" id="PS50102">
    <property type="entry name" value="RRM"/>
    <property type="match status" value="1"/>
</dbReference>
<evidence type="ECO:0000256" key="1">
    <source>
        <dbReference type="ARBA" id="ARBA00022737"/>
    </source>
</evidence>
<organism evidence="5 6">
    <name type="scientific">Opisthorchis viverrini</name>
    <name type="common">Southeast Asian liver fluke</name>
    <dbReference type="NCBI Taxonomy" id="6198"/>
    <lineage>
        <taxon>Eukaryota</taxon>
        <taxon>Metazoa</taxon>
        <taxon>Spiralia</taxon>
        <taxon>Lophotrochozoa</taxon>
        <taxon>Platyhelminthes</taxon>
        <taxon>Trematoda</taxon>
        <taxon>Digenea</taxon>
        <taxon>Opisthorchiida</taxon>
        <taxon>Opisthorchiata</taxon>
        <taxon>Opisthorchiidae</taxon>
        <taxon>Opisthorchis</taxon>
    </lineage>
</organism>
<keyword evidence="1" id="KW-0677">Repeat</keyword>
<evidence type="ECO:0000256" key="3">
    <source>
        <dbReference type="PROSITE-ProRule" id="PRU00176"/>
    </source>
</evidence>
<name>A0A1S8X2L4_OPIVI</name>
<evidence type="ECO:0000256" key="2">
    <source>
        <dbReference type="ARBA" id="ARBA00022884"/>
    </source>
</evidence>